<keyword evidence="1" id="KW-0732">Signal</keyword>
<dbReference type="AlphaFoldDB" id="A0AB39KQG9"/>
<proteinExistence type="predicted"/>
<reference evidence="2" key="1">
    <citation type="submission" date="2024-06" db="EMBL/GenBank/DDBJ databases">
        <title>Caulobacter inopinatus, sp. nov.</title>
        <authorList>
            <person name="Donachie S.P."/>
        </authorList>
    </citation>
    <scope>NUCLEOTIDE SEQUENCE</scope>
    <source>
        <strain evidence="2">73W</strain>
    </source>
</reference>
<dbReference type="RefSeq" id="WP_369058917.1">
    <property type="nucleotide sequence ID" value="NZ_CP158375.1"/>
</dbReference>
<accession>A0AB39KQG9</accession>
<gene>
    <name evidence="2" type="ORF">ABOZ73_14860</name>
</gene>
<feature type="signal peptide" evidence="1">
    <location>
        <begin position="1"/>
        <end position="20"/>
    </location>
</feature>
<feature type="chain" id="PRO_5044294708" description="Lipoprotein" evidence="1">
    <location>
        <begin position="21"/>
        <end position="158"/>
    </location>
</feature>
<evidence type="ECO:0000313" key="2">
    <source>
        <dbReference type="EMBL" id="XDO96062.1"/>
    </source>
</evidence>
<dbReference type="EMBL" id="CP158375">
    <property type="protein sequence ID" value="XDO96062.1"/>
    <property type="molecule type" value="Genomic_DNA"/>
</dbReference>
<protein>
    <recommendedName>
        <fullName evidence="3">Lipoprotein</fullName>
    </recommendedName>
</protein>
<name>A0AB39KQG9_9CAUL</name>
<sequence length="158" mass="17019">MKRRLSALMVLAVLGLGACAHDRGETAAGYSWIYLENQSEGAKLAYGLPNSDAILLMMTCKPGSRTVDLSMISADKKPEFILISRKTQERVVGRSVPDMMSGAQLIEASSRADGAALSSFDRTGDLAVVNQGRRFNLKAGKNDRADVTQFFRSCGKAA</sequence>
<evidence type="ECO:0000256" key="1">
    <source>
        <dbReference type="SAM" id="SignalP"/>
    </source>
</evidence>
<evidence type="ECO:0008006" key="3">
    <source>
        <dbReference type="Google" id="ProtNLM"/>
    </source>
</evidence>
<dbReference type="PROSITE" id="PS51257">
    <property type="entry name" value="PROKAR_LIPOPROTEIN"/>
    <property type="match status" value="1"/>
</dbReference>
<organism evidence="2">
    <name type="scientific">Caulobacter sp. 73W</name>
    <dbReference type="NCBI Taxonomy" id="3161137"/>
    <lineage>
        <taxon>Bacteria</taxon>
        <taxon>Pseudomonadati</taxon>
        <taxon>Pseudomonadota</taxon>
        <taxon>Alphaproteobacteria</taxon>
        <taxon>Caulobacterales</taxon>
        <taxon>Caulobacteraceae</taxon>
        <taxon>Caulobacter</taxon>
    </lineage>
</organism>